<dbReference type="Proteomes" id="UP001196136">
    <property type="component" value="Unassembled WGS sequence"/>
</dbReference>
<keyword evidence="2" id="KW-1185">Reference proteome</keyword>
<dbReference type="InterPro" id="IPR014710">
    <property type="entry name" value="RmlC-like_jellyroll"/>
</dbReference>
<sequence>METMNRPRLKNLSHGETHKVLQIEGNYGMFMPPHHSTGEAVVVIKKGAVLIKMPDTEHKLEVGNILIIPAKKEHTLTALKEFKALVIMAQDSEIYFI</sequence>
<dbReference type="InterPro" id="IPR011051">
    <property type="entry name" value="RmlC_Cupin_sf"/>
</dbReference>
<proteinExistence type="predicted"/>
<dbReference type="SUPFAM" id="SSF51182">
    <property type="entry name" value="RmlC-like cupins"/>
    <property type="match status" value="1"/>
</dbReference>
<dbReference type="Gene3D" id="2.60.120.10">
    <property type="entry name" value="Jelly Rolls"/>
    <property type="match status" value="1"/>
</dbReference>
<accession>A0ABS7ESQ4</accession>
<protein>
    <submittedName>
        <fullName evidence="1">Cupin</fullName>
    </submittedName>
</protein>
<name>A0ABS7ESQ4_9FLAO</name>
<reference evidence="1 2" key="1">
    <citation type="submission" date="2021-08" db="EMBL/GenBank/DDBJ databases">
        <title>Muricauda profundi sp. nov., a marine bacterium isolated from deep seawater of the Mariana Trench.</title>
        <authorList>
            <person name="Wei Y."/>
        </authorList>
    </citation>
    <scope>NUCLEOTIDE SEQUENCE [LARGE SCALE GENOMIC DNA]</scope>
    <source>
        <strain evidence="1 2">W52</strain>
    </source>
</reference>
<organism evidence="1 2">
    <name type="scientific">Flagellimonas abyssi</name>
    <dbReference type="NCBI Taxonomy" id="2864871"/>
    <lineage>
        <taxon>Bacteria</taxon>
        <taxon>Pseudomonadati</taxon>
        <taxon>Bacteroidota</taxon>
        <taxon>Flavobacteriia</taxon>
        <taxon>Flavobacteriales</taxon>
        <taxon>Flavobacteriaceae</taxon>
        <taxon>Flagellimonas</taxon>
    </lineage>
</organism>
<evidence type="ECO:0000313" key="1">
    <source>
        <dbReference type="EMBL" id="MBW8200642.1"/>
    </source>
</evidence>
<comment type="caution">
    <text evidence="1">The sequence shown here is derived from an EMBL/GenBank/DDBJ whole genome shotgun (WGS) entry which is preliminary data.</text>
</comment>
<dbReference type="EMBL" id="JAHZSV010000016">
    <property type="protein sequence ID" value="MBW8200642.1"/>
    <property type="molecule type" value="Genomic_DNA"/>
</dbReference>
<gene>
    <name evidence="1" type="ORF">K1F36_12465</name>
</gene>
<evidence type="ECO:0000313" key="2">
    <source>
        <dbReference type="Proteomes" id="UP001196136"/>
    </source>
</evidence>